<evidence type="ECO:0000313" key="3">
    <source>
        <dbReference type="Proteomes" id="UP000822688"/>
    </source>
</evidence>
<feature type="compositionally biased region" description="Polar residues" evidence="1">
    <location>
        <begin position="93"/>
        <end position="104"/>
    </location>
</feature>
<comment type="caution">
    <text evidence="2">The sequence shown here is derived from an EMBL/GenBank/DDBJ whole genome shotgun (WGS) entry which is preliminary data.</text>
</comment>
<name>A0A8T0GAM9_CERPU</name>
<feature type="compositionally biased region" description="Low complexity" evidence="1">
    <location>
        <begin position="59"/>
        <end position="71"/>
    </location>
</feature>
<reference evidence="2 3" key="1">
    <citation type="submission" date="2020-06" db="EMBL/GenBank/DDBJ databases">
        <title>WGS assembly of Ceratodon purpureus strain R40.</title>
        <authorList>
            <person name="Carey S.B."/>
            <person name="Jenkins J."/>
            <person name="Shu S."/>
            <person name="Lovell J.T."/>
            <person name="Sreedasyam A."/>
            <person name="Maumus F."/>
            <person name="Tiley G.P."/>
            <person name="Fernandez-Pozo N."/>
            <person name="Barry K."/>
            <person name="Chen C."/>
            <person name="Wang M."/>
            <person name="Lipzen A."/>
            <person name="Daum C."/>
            <person name="Saski C.A."/>
            <person name="Payton A.C."/>
            <person name="Mcbreen J.C."/>
            <person name="Conrad R.E."/>
            <person name="Kollar L.M."/>
            <person name="Olsson S."/>
            <person name="Huttunen S."/>
            <person name="Landis J.B."/>
            <person name="Wickett N.J."/>
            <person name="Johnson M.G."/>
            <person name="Rensing S.A."/>
            <person name="Grimwood J."/>
            <person name="Schmutz J."/>
            <person name="Mcdaniel S.F."/>
        </authorList>
    </citation>
    <scope>NUCLEOTIDE SEQUENCE [LARGE SCALE GENOMIC DNA]</scope>
    <source>
        <strain evidence="2 3">R40</strain>
    </source>
</reference>
<evidence type="ECO:0000256" key="1">
    <source>
        <dbReference type="SAM" id="MobiDB-lite"/>
    </source>
</evidence>
<feature type="region of interest" description="Disordered" evidence="1">
    <location>
        <begin position="59"/>
        <end position="124"/>
    </location>
</feature>
<feature type="compositionally biased region" description="Low complexity" evidence="1">
    <location>
        <begin position="17"/>
        <end position="26"/>
    </location>
</feature>
<protein>
    <submittedName>
        <fullName evidence="2">Uncharacterized protein</fullName>
    </submittedName>
</protein>
<organism evidence="2 3">
    <name type="scientific">Ceratodon purpureus</name>
    <name type="common">Fire moss</name>
    <name type="synonym">Dicranum purpureum</name>
    <dbReference type="NCBI Taxonomy" id="3225"/>
    <lineage>
        <taxon>Eukaryota</taxon>
        <taxon>Viridiplantae</taxon>
        <taxon>Streptophyta</taxon>
        <taxon>Embryophyta</taxon>
        <taxon>Bryophyta</taxon>
        <taxon>Bryophytina</taxon>
        <taxon>Bryopsida</taxon>
        <taxon>Dicranidae</taxon>
        <taxon>Pseudoditrichales</taxon>
        <taxon>Ditrichaceae</taxon>
        <taxon>Ceratodon</taxon>
    </lineage>
</organism>
<accession>A0A8T0GAM9</accession>
<gene>
    <name evidence="2" type="ORF">KC19_11G001800</name>
</gene>
<feature type="region of interest" description="Disordered" evidence="1">
    <location>
        <begin position="35"/>
        <end position="54"/>
    </location>
</feature>
<dbReference type="AlphaFoldDB" id="A0A8T0GAM9"/>
<dbReference type="EMBL" id="CM026432">
    <property type="protein sequence ID" value="KAG0555765.1"/>
    <property type="molecule type" value="Genomic_DNA"/>
</dbReference>
<evidence type="ECO:0000313" key="2">
    <source>
        <dbReference type="EMBL" id="KAG0555765.1"/>
    </source>
</evidence>
<proteinExistence type="predicted"/>
<feature type="region of interest" description="Disordered" evidence="1">
    <location>
        <begin position="1"/>
        <end position="26"/>
    </location>
</feature>
<sequence>MDMLLDYASDDEDDAHPSPVVASSSPVNSLLVPFTTPIAAPLPPPAPSLLPSAAQLFDAPASTTAASSSPSLPRKRPQVNGSAHPSHQPKVARSTSSSARTPPGSTLVPPQLRGRSNVATEDLDKLFVQRQQRRLE</sequence>
<keyword evidence="3" id="KW-1185">Reference proteome</keyword>
<dbReference type="Proteomes" id="UP000822688">
    <property type="component" value="Chromosome 11"/>
</dbReference>